<dbReference type="AlphaFoldDB" id="A0A0A3XV17"/>
<accession>A0A0A3XV17</accession>
<evidence type="ECO:0000313" key="2">
    <source>
        <dbReference type="EMBL" id="KGT77129.1"/>
    </source>
</evidence>
<evidence type="ECO:0000313" key="3">
    <source>
        <dbReference type="Proteomes" id="UP000030377"/>
    </source>
</evidence>
<organism evidence="2 3">
    <name type="scientific">Bradyrhizobium japonicum</name>
    <dbReference type="NCBI Taxonomy" id="375"/>
    <lineage>
        <taxon>Bacteria</taxon>
        <taxon>Pseudomonadati</taxon>
        <taxon>Pseudomonadota</taxon>
        <taxon>Alphaproteobacteria</taxon>
        <taxon>Hyphomicrobiales</taxon>
        <taxon>Nitrobacteraceae</taxon>
        <taxon>Bradyrhizobium</taxon>
    </lineage>
</organism>
<feature type="region of interest" description="Disordered" evidence="1">
    <location>
        <begin position="73"/>
        <end position="108"/>
    </location>
</feature>
<comment type="caution">
    <text evidence="2">The sequence shown here is derived from an EMBL/GenBank/DDBJ whole genome shotgun (WGS) entry which is preliminary data.</text>
</comment>
<dbReference type="EMBL" id="JRPN01000018">
    <property type="protein sequence ID" value="KGT77129.1"/>
    <property type="molecule type" value="Genomic_DNA"/>
</dbReference>
<name>A0A0A3XV17_BRAJP</name>
<sequence>MTSARNDAEYDAAIAELETCPALTAQGVRAKRNLERSRQAALEQGDRLTAEGRVMMRRLADTIDEGLALLTRTGMRKRRANPMPAPGPIPTPRGAAPPWRPKSAKPLD</sequence>
<proteinExistence type="predicted"/>
<protein>
    <submittedName>
        <fullName evidence="2">Uncharacterized protein</fullName>
    </submittedName>
</protein>
<reference evidence="2 3" key="1">
    <citation type="submission" date="2014-09" db="EMBL/GenBank/DDBJ databases">
        <title>Draft genome of Bradyrhizobium japonicum Is-34.</title>
        <authorList>
            <person name="Tsurumaru H."/>
            <person name="Yamakawa T."/>
            <person name="Hashimoto S."/>
            <person name="Okizaki K."/>
            <person name="Kanesaki Y."/>
            <person name="Yoshikawa H."/>
            <person name="Yajima S."/>
        </authorList>
    </citation>
    <scope>NUCLEOTIDE SEQUENCE [LARGE SCALE GENOMIC DNA]</scope>
    <source>
        <strain evidence="2 3">Is-34</strain>
    </source>
</reference>
<evidence type="ECO:0000256" key="1">
    <source>
        <dbReference type="SAM" id="MobiDB-lite"/>
    </source>
</evidence>
<dbReference type="Proteomes" id="UP000030377">
    <property type="component" value="Unassembled WGS sequence"/>
</dbReference>
<gene>
    <name evidence="2" type="ORF">MA20_21155</name>
</gene>